<keyword evidence="2" id="KW-0934">Plastid</keyword>
<reference evidence="2" key="2">
    <citation type="submission" date="2017-03" db="EMBL/GenBank/DDBJ databases">
        <title>The new red algal subphylum Proteorhodophytina comprises the largest and most divergent plastid genomes known.</title>
        <authorList>
            <person name="Munoz-Gomez S.A."/>
            <person name="Mejia-Franco F.G."/>
            <person name="Durnin K."/>
            <person name="Morgan C."/>
            <person name="Grisdale C.J."/>
            <person name="Archibald J.M."/>
            <person name="Slamovits C.H."/>
        </authorList>
    </citation>
    <scope>NUCLEOTIDE SEQUENCE</scope>
    <source>
        <strain evidence="2">UTEX LB2715</strain>
    </source>
</reference>
<name>A0A1X9PUZ6_9RHOD</name>
<gene>
    <name evidence="2" type="primary">ycf55</name>
    <name evidence="3" type="ORF">Rhodc_039</name>
</gene>
<keyword evidence="2" id="KW-0150">Chloroplast</keyword>
<dbReference type="InterPro" id="IPR022552">
    <property type="entry name" value="UPF_Ycf55"/>
</dbReference>
<keyword evidence="1" id="KW-1133">Transmembrane helix</keyword>
<dbReference type="EMBL" id="KX284728">
    <property type="protein sequence ID" value="ASK39585.1"/>
    <property type="molecule type" value="Genomic_DNA"/>
</dbReference>
<keyword evidence="1" id="KW-0472">Membrane</keyword>
<keyword evidence="1" id="KW-0812">Transmembrane</keyword>
<accession>A0A1X9PUZ6</accession>
<evidence type="ECO:0000256" key="1">
    <source>
        <dbReference type="SAM" id="Phobius"/>
    </source>
</evidence>
<reference evidence="3" key="3">
    <citation type="submission" date="2017-07" db="EMBL/GenBank/DDBJ databases">
        <authorList>
            <person name="Sun Z.S."/>
            <person name="Albrecht U."/>
            <person name="Echele G."/>
            <person name="Lee C.C."/>
        </authorList>
    </citation>
    <scope>NUCLEOTIDE SEQUENCE</scope>
</reference>
<feature type="transmembrane region" description="Helical" evidence="1">
    <location>
        <begin position="287"/>
        <end position="311"/>
    </location>
</feature>
<evidence type="ECO:0000313" key="2">
    <source>
        <dbReference type="EMBL" id="ARO91339.1"/>
    </source>
</evidence>
<dbReference type="EMBL" id="KY709212">
    <property type="protein sequence ID" value="ARO91339.1"/>
    <property type="molecule type" value="Genomic_DNA"/>
</dbReference>
<proteinExistence type="predicted"/>
<sequence>MNNQLNNIVLTQKQDQYFLRQIATIFIRLESNVQSSFENLTDVPLSIDCLTISSQQQIFGLVINHLQYKFLNSFSNCIDLEISTRFSVIVLKEIIMSSLSDYLEFNFSRKFPLVLQHDFMAHFSMCDLLLWKSILQYFISGNSDNLFMRQSLNFSCSLLEEHLIALLNNFIIKISNLIIRLILHVDYDVQVNRILSSVCSKKFLSSRYLTNLKNNLSLFYLLDFYVYSPKSIYENKYLLWNINMNGVSCTYIYCDRKKELQSLANSQIFIIMLLELQDLLFPKLQSFMYLLGKTILYILSYFFTIFLRIILNNILH</sequence>
<evidence type="ECO:0000313" key="3">
    <source>
        <dbReference type="EMBL" id="ASK39585.1"/>
    </source>
</evidence>
<reference evidence="3" key="1">
    <citation type="journal article" date="2016" name="BMC Biol.">
        <title>Parallel evolution of highly conserved plastid genome architecture in red seaweeds and seed plants.</title>
        <authorList>
            <person name="Lee J."/>
            <person name="Cho C.H."/>
            <person name="Park S.I."/>
            <person name="Choi J.W."/>
            <person name="Song H.S."/>
            <person name="West J.A."/>
            <person name="Bhattacharya D."/>
            <person name="Yoon H.S."/>
        </authorList>
    </citation>
    <scope>NUCLEOTIDE SEQUENCE</scope>
</reference>
<geneLocation type="plastid" evidence="2"/>
<organism evidence="2">
    <name type="scientific">Rhodochaete parvula</name>
    <dbReference type="NCBI Taxonomy" id="110510"/>
    <lineage>
        <taxon>Eukaryota</taxon>
        <taxon>Rhodophyta</taxon>
        <taxon>Compsopogonophyceae</taxon>
        <taxon>Rhodochaetales</taxon>
        <taxon>Rhodochaetaceae</taxon>
        <taxon>Rhodochaete</taxon>
    </lineage>
</organism>
<dbReference type="Pfam" id="PF12452">
    <property type="entry name" value="DUF3685"/>
    <property type="match status" value="1"/>
</dbReference>
<dbReference type="AlphaFoldDB" id="A0A1X9PUZ6"/>
<protein>
    <submittedName>
        <fullName evidence="2">Conserved hypothetical plastid protein</fullName>
    </submittedName>
</protein>